<gene>
    <name evidence="8" type="ORF">ACFQZI_06655</name>
</gene>
<dbReference type="Pfam" id="PF07980">
    <property type="entry name" value="SusD_RagB"/>
    <property type="match status" value="1"/>
</dbReference>
<feature type="domain" description="RagB/SusD" evidence="6">
    <location>
        <begin position="342"/>
        <end position="415"/>
    </location>
</feature>
<organism evidence="8 9">
    <name type="scientific">Mucilaginibacter lutimaris</name>
    <dbReference type="NCBI Taxonomy" id="931629"/>
    <lineage>
        <taxon>Bacteria</taxon>
        <taxon>Pseudomonadati</taxon>
        <taxon>Bacteroidota</taxon>
        <taxon>Sphingobacteriia</taxon>
        <taxon>Sphingobacteriales</taxon>
        <taxon>Sphingobacteriaceae</taxon>
        <taxon>Mucilaginibacter</taxon>
    </lineage>
</organism>
<dbReference type="SUPFAM" id="SSF48452">
    <property type="entry name" value="TPR-like"/>
    <property type="match status" value="1"/>
</dbReference>
<evidence type="ECO:0000256" key="5">
    <source>
        <dbReference type="ARBA" id="ARBA00023237"/>
    </source>
</evidence>
<dbReference type="Gene3D" id="1.25.40.390">
    <property type="match status" value="1"/>
</dbReference>
<evidence type="ECO:0000313" key="8">
    <source>
        <dbReference type="EMBL" id="MFD0764526.1"/>
    </source>
</evidence>
<proteinExistence type="inferred from homology"/>
<dbReference type="PROSITE" id="PS51257">
    <property type="entry name" value="PROKAR_LIPOPROTEIN"/>
    <property type="match status" value="1"/>
</dbReference>
<dbReference type="InterPro" id="IPR011990">
    <property type="entry name" value="TPR-like_helical_dom_sf"/>
</dbReference>
<keyword evidence="5" id="KW-0998">Cell outer membrane</keyword>
<keyword evidence="3" id="KW-0732">Signal</keyword>
<dbReference type="RefSeq" id="WP_377140093.1">
    <property type="nucleotide sequence ID" value="NZ_JBHTIA010000003.1"/>
</dbReference>
<evidence type="ECO:0000259" key="7">
    <source>
        <dbReference type="Pfam" id="PF14322"/>
    </source>
</evidence>
<evidence type="ECO:0000256" key="2">
    <source>
        <dbReference type="ARBA" id="ARBA00006275"/>
    </source>
</evidence>
<evidence type="ECO:0000256" key="3">
    <source>
        <dbReference type="ARBA" id="ARBA00022729"/>
    </source>
</evidence>
<keyword evidence="4" id="KW-0472">Membrane</keyword>
<keyword evidence="9" id="KW-1185">Reference proteome</keyword>
<comment type="similarity">
    <text evidence="2">Belongs to the SusD family.</text>
</comment>
<feature type="domain" description="SusD-like N-terminal" evidence="7">
    <location>
        <begin position="33"/>
        <end position="231"/>
    </location>
</feature>
<evidence type="ECO:0000313" key="9">
    <source>
        <dbReference type="Proteomes" id="UP001597073"/>
    </source>
</evidence>
<evidence type="ECO:0000256" key="4">
    <source>
        <dbReference type="ARBA" id="ARBA00023136"/>
    </source>
</evidence>
<name>A0ABW2ZE92_9SPHI</name>
<evidence type="ECO:0000256" key="1">
    <source>
        <dbReference type="ARBA" id="ARBA00004442"/>
    </source>
</evidence>
<protein>
    <submittedName>
        <fullName evidence="8">RagB/SusD family nutrient uptake outer membrane protein</fullName>
    </submittedName>
</protein>
<dbReference type="Pfam" id="PF14322">
    <property type="entry name" value="SusD-like_3"/>
    <property type="match status" value="1"/>
</dbReference>
<accession>A0ABW2ZE92</accession>
<reference evidence="9" key="1">
    <citation type="journal article" date="2019" name="Int. J. Syst. Evol. Microbiol.">
        <title>The Global Catalogue of Microorganisms (GCM) 10K type strain sequencing project: providing services to taxonomists for standard genome sequencing and annotation.</title>
        <authorList>
            <consortium name="The Broad Institute Genomics Platform"/>
            <consortium name="The Broad Institute Genome Sequencing Center for Infectious Disease"/>
            <person name="Wu L."/>
            <person name="Ma J."/>
        </authorList>
    </citation>
    <scope>NUCLEOTIDE SEQUENCE [LARGE SCALE GENOMIC DNA]</scope>
    <source>
        <strain evidence="9">CCUG 60742</strain>
    </source>
</reference>
<dbReference type="Proteomes" id="UP001597073">
    <property type="component" value="Unassembled WGS sequence"/>
</dbReference>
<sequence>MKTLKFINKSLRHIIAIALPFFILQSMLVSCNKYLDAKPDLSISTPSTIDDLEGILNGYGTMNARYPSASEVASDDYYLTAADFNSTAEAQRLYYSWQKSPFFVGDYSSPYQGIEFANVILESLPRVSGGDEISRNRLEGNALFIRASYHYALAQLYAKPYNAQTAGADLGIALRKTADVGIKPERSNLSETYSSVIADLKHSIALLPSAPDVKYRASKPAVYGMLARIYLSMREYKTAGLYADSALALYSTLLDYTKLSTTASLPFKQFNDEVIYDARGLGASALTQSRARIDTILYSFYAASDLRKSILFKANANGSFAFKGTYTGVTGTSPFTGIATDELYLIKAETAVRSGDVQQGVDALNKLLVTRWKKGTYVPYVVTDQKQALATILKERRKELPFRTLRWSDLRRLNFEPEFAKTLTRKLGGTTFDLAPNGARYVFLIDQKAVDISGLPQNP</sequence>
<comment type="caution">
    <text evidence="8">The sequence shown here is derived from an EMBL/GenBank/DDBJ whole genome shotgun (WGS) entry which is preliminary data.</text>
</comment>
<dbReference type="InterPro" id="IPR012944">
    <property type="entry name" value="SusD_RagB_dom"/>
</dbReference>
<dbReference type="InterPro" id="IPR033985">
    <property type="entry name" value="SusD-like_N"/>
</dbReference>
<comment type="subcellular location">
    <subcellularLocation>
        <location evidence="1">Cell outer membrane</location>
    </subcellularLocation>
</comment>
<dbReference type="EMBL" id="JBHTIA010000003">
    <property type="protein sequence ID" value="MFD0764526.1"/>
    <property type="molecule type" value="Genomic_DNA"/>
</dbReference>
<evidence type="ECO:0000259" key="6">
    <source>
        <dbReference type="Pfam" id="PF07980"/>
    </source>
</evidence>